<feature type="transmembrane region" description="Helical" evidence="8">
    <location>
        <begin position="307"/>
        <end position="322"/>
    </location>
</feature>
<feature type="transmembrane region" description="Helical" evidence="8">
    <location>
        <begin position="284"/>
        <end position="301"/>
    </location>
</feature>
<evidence type="ECO:0000313" key="10">
    <source>
        <dbReference type="EMBL" id="PHN02676.1"/>
    </source>
</evidence>
<evidence type="ECO:0000256" key="7">
    <source>
        <dbReference type="ARBA" id="ARBA00023136"/>
    </source>
</evidence>
<keyword evidence="2" id="KW-1003">Cell membrane</keyword>
<dbReference type="RefSeq" id="WP_099154005.1">
    <property type="nucleotide sequence ID" value="NZ_PDUD01000038.1"/>
</dbReference>
<feature type="transmembrane region" description="Helical" evidence="8">
    <location>
        <begin position="170"/>
        <end position="194"/>
    </location>
</feature>
<comment type="subcellular location">
    <subcellularLocation>
        <location evidence="1">Cell membrane</location>
        <topology evidence="1">Multi-pass membrane protein</topology>
    </subcellularLocation>
</comment>
<feature type="transmembrane region" description="Helical" evidence="8">
    <location>
        <begin position="95"/>
        <end position="113"/>
    </location>
</feature>
<evidence type="ECO:0000256" key="3">
    <source>
        <dbReference type="ARBA" id="ARBA00022676"/>
    </source>
</evidence>
<evidence type="ECO:0000256" key="8">
    <source>
        <dbReference type="SAM" id="Phobius"/>
    </source>
</evidence>
<evidence type="ECO:0000313" key="11">
    <source>
        <dbReference type="Proteomes" id="UP000223913"/>
    </source>
</evidence>
<dbReference type="InterPro" id="IPR038731">
    <property type="entry name" value="RgtA/B/C-like"/>
</dbReference>
<organism evidence="10 11">
    <name type="scientific">Flavilitoribacter nigricans (strain ATCC 23147 / DSM 23189 / NBRC 102662 / NCIMB 1420 / SS-2)</name>
    <name type="common">Lewinella nigricans</name>
    <dbReference type="NCBI Taxonomy" id="1122177"/>
    <lineage>
        <taxon>Bacteria</taxon>
        <taxon>Pseudomonadati</taxon>
        <taxon>Bacteroidota</taxon>
        <taxon>Saprospiria</taxon>
        <taxon>Saprospirales</taxon>
        <taxon>Lewinellaceae</taxon>
        <taxon>Flavilitoribacter</taxon>
    </lineage>
</organism>
<dbReference type="Proteomes" id="UP000223913">
    <property type="component" value="Unassembled WGS sequence"/>
</dbReference>
<keyword evidence="3" id="KW-0328">Glycosyltransferase</keyword>
<feature type="domain" description="Glycosyltransferase RgtA/B/C/D-like" evidence="9">
    <location>
        <begin position="71"/>
        <end position="224"/>
    </location>
</feature>
<feature type="transmembrane region" description="Helical" evidence="8">
    <location>
        <begin position="206"/>
        <end position="224"/>
    </location>
</feature>
<feature type="transmembrane region" description="Helical" evidence="8">
    <location>
        <begin position="334"/>
        <end position="355"/>
    </location>
</feature>
<keyword evidence="11" id="KW-1185">Reference proteome</keyword>
<dbReference type="EMBL" id="PDUD01000038">
    <property type="protein sequence ID" value="PHN02676.1"/>
    <property type="molecule type" value="Genomic_DNA"/>
</dbReference>
<evidence type="ECO:0000256" key="2">
    <source>
        <dbReference type="ARBA" id="ARBA00022475"/>
    </source>
</evidence>
<comment type="caution">
    <text evidence="10">The sequence shown here is derived from an EMBL/GenBank/DDBJ whole genome shotgun (WGS) entry which is preliminary data.</text>
</comment>
<dbReference type="OrthoDB" id="9813729at2"/>
<dbReference type="Pfam" id="PF13231">
    <property type="entry name" value="PMT_2"/>
    <property type="match status" value="1"/>
</dbReference>
<dbReference type="AlphaFoldDB" id="A0A2D0N2R6"/>
<keyword evidence="5 8" id="KW-0812">Transmembrane</keyword>
<dbReference type="PANTHER" id="PTHR33908:SF11">
    <property type="entry name" value="MEMBRANE PROTEIN"/>
    <property type="match status" value="1"/>
</dbReference>
<gene>
    <name evidence="10" type="ORF">CRP01_31275</name>
</gene>
<keyword evidence="7 8" id="KW-0472">Membrane</keyword>
<dbReference type="InterPro" id="IPR050297">
    <property type="entry name" value="LipidA_mod_glycosyltrf_83"/>
</dbReference>
<feature type="transmembrane region" description="Helical" evidence="8">
    <location>
        <begin position="30"/>
        <end position="51"/>
    </location>
</feature>
<accession>A0A2D0N2R6</accession>
<name>A0A2D0N2R6_FLAN2</name>
<feature type="transmembrane region" description="Helical" evidence="8">
    <location>
        <begin position="125"/>
        <end position="158"/>
    </location>
</feature>
<dbReference type="GO" id="GO:0009103">
    <property type="term" value="P:lipopolysaccharide biosynthetic process"/>
    <property type="evidence" value="ECO:0007669"/>
    <property type="project" value="UniProtKB-ARBA"/>
</dbReference>
<protein>
    <recommendedName>
        <fullName evidence="9">Glycosyltransferase RgtA/B/C/D-like domain-containing protein</fullName>
    </recommendedName>
</protein>
<evidence type="ECO:0000256" key="5">
    <source>
        <dbReference type="ARBA" id="ARBA00022692"/>
    </source>
</evidence>
<evidence type="ECO:0000256" key="4">
    <source>
        <dbReference type="ARBA" id="ARBA00022679"/>
    </source>
</evidence>
<feature type="transmembrane region" description="Helical" evidence="8">
    <location>
        <begin position="252"/>
        <end position="272"/>
    </location>
</feature>
<dbReference type="GO" id="GO:0005886">
    <property type="term" value="C:plasma membrane"/>
    <property type="evidence" value="ECO:0007669"/>
    <property type="project" value="UniProtKB-SubCell"/>
</dbReference>
<dbReference type="GO" id="GO:0016763">
    <property type="term" value="F:pentosyltransferase activity"/>
    <property type="evidence" value="ECO:0007669"/>
    <property type="project" value="TreeGrafter"/>
</dbReference>
<sequence length="585" mass="67293">MEAISRIHLLPLTPQFQVPNTEQLRPFVKLLLLLSAGWLAFNLLQAALLGLDPDEAYYWIYAKALDWGYFDHPPVIALLIALGKSLVPGEAGVRLLMPLLSVGTFLLLWDLVGRPQKPAAIIRLALLFGAMPLLQVYAFVATPDAPLLFFSALFFWSYRRFLEKPDLYRALLWGAVMAALLYSKYHGVLLIFFTVLSNWRLLRQPYFYLAGFWGALLFLPHLYWQYANDFPSFRYHLSGRDDPYELKHTFNYLLNQLLIFSPLLFPLIVRTLWRRKPADELERAFRWVIFGFWAFFFYTTFKGHVEPQWTVILSLCFIVLLYRESETDAWLAKWVQRMAAVSFGLLVIARIVLAWPDSGLRTPFNRQAWVPELEQVAGDLPVVFQDSYRNPALYEFYTGRRAYTFTDLCYRKNQYDLRYWETDLHNQRVLIAGQSTWEQPAAEIAPLPGATFKLLRVDSLQISQKVTLQPELPAGPWIPGERIEFSIALTNPYSFDIFPAKGDLPLSVKERYGPFDCLEDHANLQLIDPPSVWPANSTISLRAVIRVLDGLPAGTYDFFLCIQTGDLPPAFATRPVKIEIGGQEK</sequence>
<keyword evidence="6 8" id="KW-1133">Transmembrane helix</keyword>
<dbReference type="PANTHER" id="PTHR33908">
    <property type="entry name" value="MANNOSYLTRANSFERASE YKCB-RELATED"/>
    <property type="match status" value="1"/>
</dbReference>
<evidence type="ECO:0000256" key="6">
    <source>
        <dbReference type="ARBA" id="ARBA00022989"/>
    </source>
</evidence>
<evidence type="ECO:0000256" key="1">
    <source>
        <dbReference type="ARBA" id="ARBA00004651"/>
    </source>
</evidence>
<proteinExistence type="predicted"/>
<keyword evidence="4" id="KW-0808">Transferase</keyword>
<reference evidence="10 11" key="1">
    <citation type="submission" date="2017-10" db="EMBL/GenBank/DDBJ databases">
        <title>The draft genome sequence of Lewinella nigricans NBRC 102662.</title>
        <authorList>
            <person name="Wang K."/>
        </authorList>
    </citation>
    <scope>NUCLEOTIDE SEQUENCE [LARGE SCALE GENOMIC DNA]</scope>
    <source>
        <strain evidence="10 11">NBRC 102662</strain>
    </source>
</reference>
<evidence type="ECO:0000259" key="9">
    <source>
        <dbReference type="Pfam" id="PF13231"/>
    </source>
</evidence>